<protein>
    <recommendedName>
        <fullName evidence="2">Lipoprotein</fullName>
    </recommendedName>
</protein>
<dbReference type="RefSeq" id="WP_284076970.1">
    <property type="nucleotide sequence ID" value="NZ_JAVLSM010000007.1"/>
</dbReference>
<proteinExistence type="predicted"/>
<evidence type="ECO:0000313" key="1">
    <source>
        <dbReference type="EMBL" id="MDT0337501.1"/>
    </source>
</evidence>
<organism evidence="1">
    <name type="scientific">Herbaspirillum huttiense subsp. nephrolepidis</name>
    <dbReference type="NCBI Taxonomy" id="3075126"/>
    <lineage>
        <taxon>Bacteria</taxon>
        <taxon>Pseudomonadati</taxon>
        <taxon>Pseudomonadota</taxon>
        <taxon>Betaproteobacteria</taxon>
        <taxon>Burkholderiales</taxon>
        <taxon>Oxalobacteraceae</taxon>
        <taxon>Herbaspirillum</taxon>
    </lineage>
</organism>
<gene>
    <name evidence="1" type="ORF">RJN63_11725</name>
</gene>
<accession>A0AAE4K605</accession>
<comment type="caution">
    <text evidence="1">The sequence shown here is derived from an EMBL/GenBank/DDBJ whole genome shotgun (WGS) entry which is preliminary data.</text>
</comment>
<dbReference type="EMBL" id="JAVRAA010000005">
    <property type="protein sequence ID" value="MDT0337501.1"/>
    <property type="molecule type" value="Genomic_DNA"/>
</dbReference>
<evidence type="ECO:0008006" key="2">
    <source>
        <dbReference type="Google" id="ProtNLM"/>
    </source>
</evidence>
<dbReference type="PROSITE" id="PS51257">
    <property type="entry name" value="PROKAR_LIPOPROTEIN"/>
    <property type="match status" value="1"/>
</dbReference>
<reference evidence="1" key="1">
    <citation type="submission" date="2023-02" db="EMBL/GenBank/DDBJ databases">
        <title>Description of Herbaspirillum huttiense subsp. nephrolepsisexaltata and Herbaspirillum huttiense subsp. lycopersicon.</title>
        <authorList>
            <person name="Poudel M."/>
            <person name="Sharma A."/>
            <person name="Goss E."/>
            <person name="Tapia J.H."/>
            <person name="Harmon C.M."/>
            <person name="Jones J.B."/>
        </authorList>
    </citation>
    <scope>NUCLEOTIDE SEQUENCE</scope>
    <source>
        <strain evidence="1">NC40101</strain>
    </source>
</reference>
<dbReference type="AlphaFoldDB" id="A0AAE4K605"/>
<sequence>MRNIALGLLVTVVLTGCDVATEVAHKIADAYPVRTPTLAFEPGHKMMVGQFIASVSGVSECPSSGKTMRLLFGPSPDEGKFSCIVISPDTQEVLVDIGLRQTRSREVWKVERTGVGSQERVMLRRADGTYIANAE</sequence>
<name>A0AAE4K605_9BURK</name>